<name>A0A328C4E1_9DELT</name>
<keyword evidence="7" id="KW-0812">Transmembrane</keyword>
<dbReference type="EMBL" id="QHKO01000013">
    <property type="protein sequence ID" value="RAL20172.1"/>
    <property type="molecule type" value="Genomic_DNA"/>
</dbReference>
<evidence type="ECO:0000313" key="10">
    <source>
        <dbReference type="Proteomes" id="UP000249169"/>
    </source>
</evidence>
<evidence type="ECO:0000256" key="3">
    <source>
        <dbReference type="ARBA" id="ARBA00022777"/>
    </source>
</evidence>
<keyword evidence="1" id="KW-0808">Transferase</keyword>
<evidence type="ECO:0000256" key="2">
    <source>
        <dbReference type="ARBA" id="ARBA00022741"/>
    </source>
</evidence>
<evidence type="ECO:0000256" key="7">
    <source>
        <dbReference type="SAM" id="Phobius"/>
    </source>
</evidence>
<evidence type="ECO:0000313" key="9">
    <source>
        <dbReference type="EMBL" id="RAL20172.1"/>
    </source>
</evidence>
<evidence type="ECO:0000256" key="6">
    <source>
        <dbReference type="SAM" id="MobiDB-lite"/>
    </source>
</evidence>
<dbReference type="Gene3D" id="3.30.200.20">
    <property type="entry name" value="Phosphorylase Kinase, domain 1"/>
    <property type="match status" value="1"/>
</dbReference>
<evidence type="ECO:0000256" key="1">
    <source>
        <dbReference type="ARBA" id="ARBA00022679"/>
    </source>
</evidence>
<accession>A0A328C4E1</accession>
<organism evidence="9 10">
    <name type="scientific">Lujinxingia litoralis</name>
    <dbReference type="NCBI Taxonomy" id="2211119"/>
    <lineage>
        <taxon>Bacteria</taxon>
        <taxon>Deltaproteobacteria</taxon>
        <taxon>Bradymonadales</taxon>
        <taxon>Lujinxingiaceae</taxon>
        <taxon>Lujinxingia</taxon>
    </lineage>
</organism>
<protein>
    <recommendedName>
        <fullName evidence="8">Protein kinase domain-containing protein</fullName>
    </recommendedName>
</protein>
<reference evidence="9 10" key="1">
    <citation type="submission" date="2018-05" db="EMBL/GenBank/DDBJ databases">
        <title>Lujinxingia marina gen. nov. sp. nov., a new facultative anaerobic member of the class Deltaproteobacteria, and proposal of Lujinxingaceae fam. nov.</title>
        <authorList>
            <person name="Li C.-M."/>
        </authorList>
    </citation>
    <scope>NUCLEOTIDE SEQUENCE [LARGE SCALE GENOMIC DNA]</scope>
    <source>
        <strain evidence="9 10">B210</strain>
    </source>
</reference>
<dbReference type="InterPro" id="IPR013229">
    <property type="entry name" value="PEGA"/>
</dbReference>
<dbReference type="Gene3D" id="1.10.510.10">
    <property type="entry name" value="Transferase(Phosphotransferase) domain 1"/>
    <property type="match status" value="1"/>
</dbReference>
<dbReference type="PANTHER" id="PTHR43289:SF6">
    <property type="entry name" value="SERINE_THREONINE-PROTEIN KINASE NEKL-3"/>
    <property type="match status" value="1"/>
</dbReference>
<dbReference type="GO" id="GO:0005524">
    <property type="term" value="F:ATP binding"/>
    <property type="evidence" value="ECO:0007669"/>
    <property type="project" value="UniProtKB-UniRule"/>
</dbReference>
<dbReference type="SUPFAM" id="SSF56112">
    <property type="entry name" value="Protein kinase-like (PK-like)"/>
    <property type="match status" value="1"/>
</dbReference>
<keyword evidence="4 5" id="KW-0067">ATP-binding</keyword>
<dbReference type="CDD" id="cd14014">
    <property type="entry name" value="STKc_PknB_like"/>
    <property type="match status" value="1"/>
</dbReference>
<dbReference type="InterPro" id="IPR000719">
    <property type="entry name" value="Prot_kinase_dom"/>
</dbReference>
<dbReference type="Proteomes" id="UP000249169">
    <property type="component" value="Unassembled WGS sequence"/>
</dbReference>
<keyword evidence="7" id="KW-0472">Membrane</keyword>
<evidence type="ECO:0000256" key="4">
    <source>
        <dbReference type="ARBA" id="ARBA00022840"/>
    </source>
</evidence>
<dbReference type="AlphaFoldDB" id="A0A328C4E1"/>
<feature type="domain" description="Protein kinase" evidence="8">
    <location>
        <begin position="99"/>
        <end position="369"/>
    </location>
</feature>
<gene>
    <name evidence="9" type="ORF">DL240_18310</name>
</gene>
<evidence type="ECO:0000256" key="5">
    <source>
        <dbReference type="PROSITE-ProRule" id="PRU10141"/>
    </source>
</evidence>
<dbReference type="Pfam" id="PF00069">
    <property type="entry name" value="Pkinase"/>
    <property type="match status" value="1"/>
</dbReference>
<proteinExistence type="predicted"/>
<keyword evidence="10" id="KW-1185">Reference proteome</keyword>
<dbReference type="SMART" id="SM00220">
    <property type="entry name" value="S_TKc"/>
    <property type="match status" value="1"/>
</dbReference>
<dbReference type="PROSITE" id="PS00107">
    <property type="entry name" value="PROTEIN_KINASE_ATP"/>
    <property type="match status" value="1"/>
</dbReference>
<feature type="compositionally biased region" description="Basic and acidic residues" evidence="6">
    <location>
        <begin position="474"/>
        <end position="489"/>
    </location>
</feature>
<dbReference type="PANTHER" id="PTHR43289">
    <property type="entry name" value="MITOGEN-ACTIVATED PROTEIN KINASE KINASE KINASE 20-RELATED"/>
    <property type="match status" value="1"/>
</dbReference>
<dbReference type="InterPro" id="IPR017441">
    <property type="entry name" value="Protein_kinase_ATP_BS"/>
</dbReference>
<keyword evidence="7" id="KW-1133">Transmembrane helix</keyword>
<keyword evidence="3" id="KW-0418">Kinase</keyword>
<feature type="transmembrane region" description="Helical" evidence="7">
    <location>
        <begin position="394"/>
        <end position="418"/>
    </location>
</feature>
<evidence type="ECO:0000259" key="8">
    <source>
        <dbReference type="PROSITE" id="PS50011"/>
    </source>
</evidence>
<feature type="binding site" evidence="5">
    <location>
        <position position="128"/>
    </location>
    <ligand>
        <name>ATP</name>
        <dbReference type="ChEBI" id="CHEBI:30616"/>
    </ligand>
</feature>
<dbReference type="GO" id="GO:0004674">
    <property type="term" value="F:protein serine/threonine kinase activity"/>
    <property type="evidence" value="ECO:0007669"/>
    <property type="project" value="TreeGrafter"/>
</dbReference>
<feature type="region of interest" description="Disordered" evidence="6">
    <location>
        <begin position="465"/>
        <end position="520"/>
    </location>
</feature>
<keyword evidence="2 5" id="KW-0547">Nucleotide-binding</keyword>
<sequence>MCETVFLSLVILRSCAFSLSKRKSRKPIGASRVVEPGQQSDGAATTPRLCATRGALAARGGAGLGWSGVESPQDRAVSAPGMGPEEQVFVAGDVIAGRYRIEEELGRGAYGVVFRAIQLGIGRAVALKTLLPGVGEETQERQRFEREALLISRLNHPNIITLFDYGEHEGVRFMVMEYVEGQSLGELIRERGRLSPPAARRIIDQMLDALHVAHARGVVHRDLKPENIRIVAGESMDGAGVEVVKILDFGIAKIVQPVAEVPSLLDRLTESGKAMGTPQYMSPENITGDPVTHKADLYAVGLILYEMLVGQAAFAGKTPREVMVSHVRDDAPVLPDEEGFAAFGRAMAAALIKQPDDRVASARAMRVILEEDGAGRATGGGPVMVPETSSMTRALVAVALAVAVVVVLMALVVLGGGLGPGEESPASRELAVPAPGEEVAVAAPDEDLEPRPRASELVFVESVEEAAGAEEASEAVRPELPAEPRREQEEPAGLEAEPPVAVGASSKAQEAPVAPDDYHGAGRARLARPAAVEVAMQVNSVPPGARVSADGQPLGTTPLRWNVSGQETPVRLKFSMIGYRDTEVEVQPGAEDEVSVRMQRARLKLVE</sequence>
<dbReference type="InterPro" id="IPR011009">
    <property type="entry name" value="Kinase-like_dom_sf"/>
</dbReference>
<dbReference type="Pfam" id="PF08308">
    <property type="entry name" value="PEGA"/>
    <property type="match status" value="1"/>
</dbReference>
<dbReference type="PROSITE" id="PS50011">
    <property type="entry name" value="PROTEIN_KINASE_DOM"/>
    <property type="match status" value="1"/>
</dbReference>
<comment type="caution">
    <text evidence="9">The sequence shown here is derived from an EMBL/GenBank/DDBJ whole genome shotgun (WGS) entry which is preliminary data.</text>
</comment>